<feature type="transmembrane region" description="Helical" evidence="10">
    <location>
        <begin position="353"/>
        <end position="375"/>
    </location>
</feature>
<evidence type="ECO:0000259" key="11">
    <source>
        <dbReference type="Pfam" id="PF01578"/>
    </source>
</evidence>
<evidence type="ECO:0000313" key="13">
    <source>
        <dbReference type="EMBL" id="QNT79082.1"/>
    </source>
</evidence>
<feature type="transmembrane region" description="Helical" evidence="10">
    <location>
        <begin position="126"/>
        <end position="143"/>
    </location>
</feature>
<dbReference type="KEGG" id="ebla:JGUZn3_18680"/>
<feature type="transmembrane region" description="Helical" evidence="10">
    <location>
        <begin position="313"/>
        <end position="332"/>
    </location>
</feature>
<dbReference type="GO" id="GO:0020037">
    <property type="term" value="F:heme binding"/>
    <property type="evidence" value="ECO:0007669"/>
    <property type="project" value="InterPro"/>
</dbReference>
<feature type="transmembrane region" description="Helical" evidence="10">
    <location>
        <begin position="97"/>
        <end position="114"/>
    </location>
</feature>
<dbReference type="InterPro" id="IPR032523">
    <property type="entry name" value="CcmF_C"/>
</dbReference>
<evidence type="ECO:0000256" key="2">
    <source>
        <dbReference type="ARBA" id="ARBA00009186"/>
    </source>
</evidence>
<evidence type="ECO:0000256" key="9">
    <source>
        <dbReference type="ARBA" id="ARBA00037230"/>
    </source>
</evidence>
<dbReference type="InterPro" id="IPR003568">
    <property type="entry name" value="Cyt_c_biogenesis_CcmF"/>
</dbReference>
<evidence type="ECO:0000256" key="10">
    <source>
        <dbReference type="SAM" id="Phobius"/>
    </source>
</evidence>
<dbReference type="PANTHER" id="PTHR43653">
    <property type="entry name" value="CYTOCHROME C ASSEMBLY PROTEIN-RELATED"/>
    <property type="match status" value="1"/>
</dbReference>
<keyword evidence="8 10" id="KW-0472">Membrane</keyword>
<sequence length="667" mass="72733">MMSPELGHFALALAFCFSLIQAISGLWGGQKNNALLLYFTPSMAIGQAIALAYALGCLIYAAITDDFSVLNIATNSAHNKPLFYKVTGVWGNHEGSILLWCFILALCGWCVALFGKNLPLLLRARVIAILGAVSSGFLLFSITTSNPFARLWPAPMNGQGMNPLLQDPGLAIHPPILYAGYVGFSIPFAFAIATLIEGKTDAAWGRWVRPWAVGAWVFMTGGIALGSWWSYYVLGWGGYWFWDPVENASLLPWLTGTALVHSAIVVEKREALKIWTILLAIITFSLSLSGTFLVRSGILNSVHSFANDPSRGVFILALLGFYCGGALALFAWRAPTLTAGGIFKPLSREGSLVANNVLLCCITTIVLTGTMYPPFMALLFDQSISVGKPFFDSTAIPFSGPLFLIMGIAPFLTWKSASLKKTLKKTTIALVISLCGMVFIFIKTWSPLYSFLCGCALWTIMASFFLLISKLRVSSSSLLQIGHRLKTQPRSVWAVCFAHAGAGIVALGIAGMAMAERKIVDVPLGTSVSLHGYHWILSDVQTQKRENFEEIIATILVTSPDNSIVTVLHPSKRLFSLNHQMTTNVAIHTNLWADLYAVLGDIHTLNNTTSYVLRLHYNFLAPWIWIGAAMMALGGVFSLSDRKLRIGLPQKNTKPLATQPLGDHYGH</sequence>
<evidence type="ECO:0000313" key="14">
    <source>
        <dbReference type="Proteomes" id="UP000516349"/>
    </source>
</evidence>
<dbReference type="InterPro" id="IPR003567">
    <property type="entry name" value="Cyt_c_biogenesis"/>
</dbReference>
<evidence type="ECO:0000256" key="8">
    <source>
        <dbReference type="ARBA" id="ARBA00023136"/>
    </source>
</evidence>
<feature type="transmembrane region" description="Helical" evidence="10">
    <location>
        <begin position="620"/>
        <end position="639"/>
    </location>
</feature>
<feature type="transmembrane region" description="Helical" evidence="10">
    <location>
        <begin position="395"/>
        <end position="414"/>
    </location>
</feature>
<organism evidence="13 14">
    <name type="scientific">Entomobacter blattae</name>
    <dbReference type="NCBI Taxonomy" id="2762277"/>
    <lineage>
        <taxon>Bacteria</taxon>
        <taxon>Pseudomonadati</taxon>
        <taxon>Pseudomonadota</taxon>
        <taxon>Alphaproteobacteria</taxon>
        <taxon>Acetobacterales</taxon>
        <taxon>Acetobacteraceae</taxon>
        <taxon>Entomobacter</taxon>
    </lineage>
</organism>
<feature type="transmembrane region" description="Helical" evidence="10">
    <location>
        <begin position="250"/>
        <end position="267"/>
    </location>
</feature>
<dbReference type="RefSeq" id="WP_203413278.1">
    <property type="nucleotide sequence ID" value="NZ_CP060244.1"/>
</dbReference>
<feature type="transmembrane region" description="Helical" evidence="10">
    <location>
        <begin position="35"/>
        <end position="63"/>
    </location>
</feature>
<comment type="function">
    <text evidence="9">Required for the biogenesis of c-type cytochromes. Possible subunit of a heme lyase.</text>
</comment>
<dbReference type="PRINTS" id="PR01410">
    <property type="entry name" value="CCBIOGENESIS"/>
</dbReference>
<feature type="transmembrane region" description="Helical" evidence="10">
    <location>
        <begin position="176"/>
        <end position="196"/>
    </location>
</feature>
<feature type="domain" description="Cytochrome c-type biogenesis protein CcmF C-terminal" evidence="12">
    <location>
        <begin position="316"/>
        <end position="642"/>
    </location>
</feature>
<dbReference type="Pfam" id="PF16327">
    <property type="entry name" value="CcmF_C"/>
    <property type="match status" value="1"/>
</dbReference>
<keyword evidence="6" id="KW-0201">Cytochrome c-type biogenesis</keyword>
<keyword evidence="7 10" id="KW-1133">Transmembrane helix</keyword>
<accession>A0A7H1NTH2</accession>
<comment type="subcellular location">
    <subcellularLocation>
        <location evidence="1">Cell inner membrane</location>
        <topology evidence="1">Multi-pass membrane protein</topology>
    </subcellularLocation>
</comment>
<keyword evidence="14" id="KW-1185">Reference proteome</keyword>
<proteinExistence type="inferred from homology"/>
<comment type="similarity">
    <text evidence="2">Belongs to the CcmF/CycK/Ccl1/NrfE/CcsA family.</text>
</comment>
<evidence type="ECO:0000256" key="7">
    <source>
        <dbReference type="ARBA" id="ARBA00022989"/>
    </source>
</evidence>
<feature type="transmembrane region" description="Helical" evidence="10">
    <location>
        <begin position="492"/>
        <end position="515"/>
    </location>
</feature>
<reference evidence="13 14" key="1">
    <citation type="submission" date="2020-08" db="EMBL/GenBank/DDBJ databases">
        <title>Complete genome sequence of Entomobacter blattae G55GP.</title>
        <authorList>
            <person name="Poehlein A."/>
            <person name="Guzman J."/>
            <person name="Daniel R."/>
            <person name="Vilcinskas A."/>
        </authorList>
    </citation>
    <scope>NUCLEOTIDE SEQUENCE [LARGE SCALE GENOMIC DNA]</scope>
    <source>
        <strain evidence="13 14">G55GP</strain>
    </source>
</reference>
<dbReference type="EMBL" id="CP060244">
    <property type="protein sequence ID" value="QNT79082.1"/>
    <property type="molecule type" value="Genomic_DNA"/>
</dbReference>
<keyword evidence="3" id="KW-1003">Cell membrane</keyword>
<protein>
    <submittedName>
        <fullName evidence="13">Cytochrome c-type biogenesis protein CcmF</fullName>
    </submittedName>
</protein>
<dbReference type="PANTHER" id="PTHR43653:SF1">
    <property type="entry name" value="CYTOCHROME C-TYPE BIOGENESIS PROTEIN CCMF"/>
    <property type="match status" value="1"/>
</dbReference>
<keyword evidence="5 10" id="KW-0812">Transmembrane</keyword>
<evidence type="ECO:0000256" key="5">
    <source>
        <dbReference type="ARBA" id="ARBA00022692"/>
    </source>
</evidence>
<feature type="transmembrane region" description="Helical" evidence="10">
    <location>
        <begin position="448"/>
        <end position="471"/>
    </location>
</feature>
<evidence type="ECO:0000256" key="6">
    <source>
        <dbReference type="ARBA" id="ARBA00022748"/>
    </source>
</evidence>
<dbReference type="GO" id="GO:0005886">
    <property type="term" value="C:plasma membrane"/>
    <property type="evidence" value="ECO:0007669"/>
    <property type="project" value="UniProtKB-SubCell"/>
</dbReference>
<evidence type="ECO:0000256" key="1">
    <source>
        <dbReference type="ARBA" id="ARBA00004429"/>
    </source>
</evidence>
<dbReference type="GO" id="GO:0015232">
    <property type="term" value="F:heme transmembrane transporter activity"/>
    <property type="evidence" value="ECO:0007669"/>
    <property type="project" value="InterPro"/>
</dbReference>
<dbReference type="Pfam" id="PF01578">
    <property type="entry name" value="Cytochrom_C_asm"/>
    <property type="match status" value="1"/>
</dbReference>
<name>A0A7H1NTH2_9PROT</name>
<dbReference type="PRINTS" id="PR01411">
    <property type="entry name" value="CCMFBIOGNSIS"/>
</dbReference>
<keyword evidence="4" id="KW-0997">Cell inner membrane</keyword>
<evidence type="ECO:0000256" key="3">
    <source>
        <dbReference type="ARBA" id="ARBA00022475"/>
    </source>
</evidence>
<evidence type="ECO:0000256" key="4">
    <source>
        <dbReference type="ARBA" id="ARBA00022519"/>
    </source>
</evidence>
<feature type="transmembrane region" description="Helical" evidence="10">
    <location>
        <begin position="208"/>
        <end position="230"/>
    </location>
</feature>
<dbReference type="AlphaFoldDB" id="A0A7H1NTH2"/>
<dbReference type="GO" id="GO:0017004">
    <property type="term" value="P:cytochrome complex assembly"/>
    <property type="evidence" value="ECO:0007669"/>
    <property type="project" value="UniProtKB-KW"/>
</dbReference>
<dbReference type="InterPro" id="IPR002541">
    <property type="entry name" value="Cyt_c_assembly"/>
</dbReference>
<dbReference type="Proteomes" id="UP000516349">
    <property type="component" value="Chromosome"/>
</dbReference>
<feature type="transmembrane region" description="Helical" evidence="10">
    <location>
        <begin position="6"/>
        <end position="28"/>
    </location>
</feature>
<evidence type="ECO:0000259" key="12">
    <source>
        <dbReference type="Pfam" id="PF16327"/>
    </source>
</evidence>
<feature type="domain" description="Cytochrome c assembly protein" evidence="11">
    <location>
        <begin position="90"/>
        <end position="296"/>
    </location>
</feature>
<feature type="transmembrane region" description="Helical" evidence="10">
    <location>
        <begin position="426"/>
        <end position="442"/>
    </location>
</feature>
<gene>
    <name evidence="13" type="primary">ccmF</name>
    <name evidence="13" type="ORF">JGUZn3_18680</name>
</gene>
<feature type="transmembrane region" description="Helical" evidence="10">
    <location>
        <begin position="274"/>
        <end position="293"/>
    </location>
</feature>